<dbReference type="SMART" id="SM00225">
    <property type="entry name" value="BTB"/>
    <property type="match status" value="1"/>
</dbReference>
<name>A0A9W4SMC7_9GLOM</name>
<keyword evidence="3" id="KW-1185">Reference proteome</keyword>
<feature type="domain" description="BTB" evidence="1">
    <location>
        <begin position="26"/>
        <end position="85"/>
    </location>
</feature>
<dbReference type="Pfam" id="PF07707">
    <property type="entry name" value="BACK"/>
    <property type="match status" value="1"/>
</dbReference>
<protein>
    <submittedName>
        <fullName evidence="2">17775_t:CDS:1</fullName>
    </submittedName>
</protein>
<dbReference type="Proteomes" id="UP001153678">
    <property type="component" value="Unassembled WGS sequence"/>
</dbReference>
<dbReference type="CDD" id="cd18186">
    <property type="entry name" value="BTB_POZ_ZBTB_KLHL-like"/>
    <property type="match status" value="1"/>
</dbReference>
<organism evidence="2 3">
    <name type="scientific">Funneliformis geosporum</name>
    <dbReference type="NCBI Taxonomy" id="1117311"/>
    <lineage>
        <taxon>Eukaryota</taxon>
        <taxon>Fungi</taxon>
        <taxon>Fungi incertae sedis</taxon>
        <taxon>Mucoromycota</taxon>
        <taxon>Glomeromycotina</taxon>
        <taxon>Glomeromycetes</taxon>
        <taxon>Glomerales</taxon>
        <taxon>Glomeraceae</taxon>
        <taxon>Funneliformis</taxon>
    </lineage>
</organism>
<comment type="caution">
    <text evidence="2">The sequence shown here is derived from an EMBL/GenBank/DDBJ whole genome shotgun (WGS) entry which is preliminary data.</text>
</comment>
<dbReference type="PROSITE" id="PS50097">
    <property type="entry name" value="BTB"/>
    <property type="match status" value="1"/>
</dbReference>
<dbReference type="InterPro" id="IPR042846">
    <property type="entry name" value="BTBD19"/>
</dbReference>
<dbReference type="AlphaFoldDB" id="A0A9W4SMC7"/>
<sequence length="279" mass="33033">MTYNLWSDLSKDLSSLIDNDDDYNDYNVIIKVGEKEFRAHSNILRCRSNYFRHAISKNWWSMNENKKFVLSKPNMKPEVFDAVLNGSFNFNEFSPQIILEILEASDEFILESLIDTIQTYMIEKQSEWLQLNIINPLNIVCKHDHITKLRNHLTELVCKKPHLLFASMDFPLLEESALIYVLKQDDLELEEMKILENVINWGAANSNPKLSQDRTKWTNNDLLELKRTLHHCIPFIRFFHIHYNDVMRTPFQDILSKKVKNNVRNYHLNPYTTERLQAG</sequence>
<reference evidence="2" key="1">
    <citation type="submission" date="2022-08" db="EMBL/GenBank/DDBJ databases">
        <authorList>
            <person name="Kallberg Y."/>
            <person name="Tangrot J."/>
            <person name="Rosling A."/>
        </authorList>
    </citation>
    <scope>NUCLEOTIDE SEQUENCE</scope>
    <source>
        <strain evidence="2">Wild A</strain>
    </source>
</reference>
<dbReference type="InterPro" id="IPR011705">
    <property type="entry name" value="BACK"/>
</dbReference>
<accession>A0A9W4SMC7</accession>
<dbReference type="Gene3D" id="3.30.710.10">
    <property type="entry name" value="Potassium Channel Kv1.1, Chain A"/>
    <property type="match status" value="1"/>
</dbReference>
<evidence type="ECO:0000259" key="1">
    <source>
        <dbReference type="PROSITE" id="PS50097"/>
    </source>
</evidence>
<evidence type="ECO:0000313" key="3">
    <source>
        <dbReference type="Proteomes" id="UP001153678"/>
    </source>
</evidence>
<dbReference type="PANTHER" id="PTHR46965">
    <property type="entry name" value="BTB/POZ DOMAIN-CONTAINING PROTEIN 19"/>
    <property type="match status" value="1"/>
</dbReference>
<dbReference type="PANTHER" id="PTHR46965:SF1">
    <property type="entry name" value="BTB_POZ DOMAIN-CONTAINING PROTEIN 19"/>
    <property type="match status" value="1"/>
</dbReference>
<dbReference type="Pfam" id="PF00651">
    <property type="entry name" value="BTB"/>
    <property type="match status" value="1"/>
</dbReference>
<dbReference type="OrthoDB" id="2315116at2759"/>
<proteinExistence type="predicted"/>
<dbReference type="InterPro" id="IPR011333">
    <property type="entry name" value="SKP1/BTB/POZ_sf"/>
</dbReference>
<gene>
    <name evidence="2" type="ORF">FWILDA_LOCUS6297</name>
</gene>
<dbReference type="InterPro" id="IPR000210">
    <property type="entry name" value="BTB/POZ_dom"/>
</dbReference>
<dbReference type="SUPFAM" id="SSF54695">
    <property type="entry name" value="POZ domain"/>
    <property type="match status" value="1"/>
</dbReference>
<dbReference type="EMBL" id="CAMKVN010001124">
    <property type="protein sequence ID" value="CAI2173855.1"/>
    <property type="molecule type" value="Genomic_DNA"/>
</dbReference>
<evidence type="ECO:0000313" key="2">
    <source>
        <dbReference type="EMBL" id="CAI2173855.1"/>
    </source>
</evidence>